<dbReference type="EMBL" id="VDEP01000171">
    <property type="protein sequence ID" value="KAA1126640.1"/>
    <property type="molecule type" value="Genomic_DNA"/>
</dbReference>
<gene>
    <name evidence="1" type="ORF">PGTUg99_031664</name>
</gene>
<dbReference type="PANTHER" id="PTHR40407:SF1">
    <property type="entry name" value="HEPARAN-ALPHA-GLUCOSAMINIDE N-ACETYLTRANSFERASE CATALYTIC DOMAIN-CONTAINING PROTEIN"/>
    <property type="match status" value="1"/>
</dbReference>
<organism evidence="1 2">
    <name type="scientific">Puccinia graminis f. sp. tritici</name>
    <dbReference type="NCBI Taxonomy" id="56615"/>
    <lineage>
        <taxon>Eukaryota</taxon>
        <taxon>Fungi</taxon>
        <taxon>Dikarya</taxon>
        <taxon>Basidiomycota</taxon>
        <taxon>Pucciniomycotina</taxon>
        <taxon>Pucciniomycetes</taxon>
        <taxon>Pucciniales</taxon>
        <taxon>Pucciniaceae</taxon>
        <taxon>Puccinia</taxon>
    </lineage>
</organism>
<dbReference type="Proteomes" id="UP000325313">
    <property type="component" value="Unassembled WGS sequence"/>
</dbReference>
<reference evidence="1 2" key="1">
    <citation type="submission" date="2019-05" db="EMBL/GenBank/DDBJ databases">
        <title>Emergence of the Ug99 lineage of the wheat stem rust pathogen through somatic hybridization.</title>
        <authorList>
            <person name="Li F."/>
            <person name="Upadhyaya N.M."/>
            <person name="Sperschneider J."/>
            <person name="Matny O."/>
            <person name="Nguyen-Phuc H."/>
            <person name="Mago R."/>
            <person name="Raley C."/>
            <person name="Miller M.E."/>
            <person name="Silverstein K.A.T."/>
            <person name="Henningsen E."/>
            <person name="Hirsch C.D."/>
            <person name="Visser B."/>
            <person name="Pretorius Z.A."/>
            <person name="Steffenson B.J."/>
            <person name="Schwessinger B."/>
            <person name="Dodds P.N."/>
            <person name="Figueroa M."/>
        </authorList>
    </citation>
    <scope>NUCLEOTIDE SEQUENCE [LARGE SCALE GENOMIC DNA]</scope>
    <source>
        <strain evidence="1 2">Ug99</strain>
    </source>
</reference>
<sequence length="173" mass="19391">MNQPASSTTTNETSHLLNQQATRDQNQNNQRPTSVRFFIPTQPHSTITNFILNYSHSQEGLLSSVALNENDLSVDPVGLDLDLHHSALNPNQLPLPSLNPLFKKSRFLMTLDIFKAIILSIRIESAIDVPNNSPNARPRYVSVITNPADKLKLEIHDSALKIYDCANKKKHKT</sequence>
<name>A0A5B0RLD5_PUCGR</name>
<evidence type="ECO:0000313" key="2">
    <source>
        <dbReference type="Proteomes" id="UP000325313"/>
    </source>
</evidence>
<protein>
    <submittedName>
        <fullName evidence="1">Uncharacterized protein</fullName>
    </submittedName>
</protein>
<proteinExistence type="predicted"/>
<dbReference type="AlphaFoldDB" id="A0A5B0RLD5"/>
<accession>A0A5B0RLD5</accession>
<evidence type="ECO:0000313" key="1">
    <source>
        <dbReference type="EMBL" id="KAA1126640.1"/>
    </source>
</evidence>
<comment type="caution">
    <text evidence="1">The sequence shown here is derived from an EMBL/GenBank/DDBJ whole genome shotgun (WGS) entry which is preliminary data.</text>
</comment>
<dbReference type="PANTHER" id="PTHR40407">
    <property type="entry name" value="MEMBRANE PROTEIN-LIKE PROTEIN"/>
    <property type="match status" value="1"/>
</dbReference>